<keyword evidence="3" id="KW-1185">Reference proteome</keyword>
<feature type="domain" description="Putative restriction endonuclease" evidence="1">
    <location>
        <begin position="10"/>
        <end position="176"/>
    </location>
</feature>
<dbReference type="RefSeq" id="WP_106165832.1">
    <property type="nucleotide sequence ID" value="NZ_JAVKZF010000005.1"/>
</dbReference>
<dbReference type="PANTHER" id="PTHR35400">
    <property type="entry name" value="SLR1083 PROTEIN"/>
    <property type="match status" value="1"/>
</dbReference>
<proteinExistence type="predicted"/>
<dbReference type="CDD" id="cd06260">
    <property type="entry name" value="DUF820-like"/>
    <property type="match status" value="1"/>
</dbReference>
<name>A0AB37USV5_9CYAN</name>
<accession>A0AB37USV5</accession>
<dbReference type="Pfam" id="PF05685">
    <property type="entry name" value="Uma2"/>
    <property type="match status" value="1"/>
</dbReference>
<reference evidence="2 3" key="1">
    <citation type="journal article" date="2019" name="Genome Biol. Evol.">
        <title>Day and night: Metabolic profiles and evolutionary relationships of six axenic non-marine cyanobacteria.</title>
        <authorList>
            <person name="Will S.E."/>
            <person name="Henke P."/>
            <person name="Boedeker C."/>
            <person name="Huang S."/>
            <person name="Brinkmann H."/>
            <person name="Rohde M."/>
            <person name="Jarek M."/>
            <person name="Friedl T."/>
            <person name="Seufert S."/>
            <person name="Schumacher M."/>
            <person name="Overmann J."/>
            <person name="Neumann-Schaal M."/>
            <person name="Petersen J."/>
        </authorList>
    </citation>
    <scope>NUCLEOTIDE SEQUENCE [LARGE SCALE GENOMIC DNA]</scope>
    <source>
        <strain evidence="2 3">SAG 39.79</strain>
    </source>
</reference>
<protein>
    <recommendedName>
        <fullName evidence="1">Putative restriction endonuclease domain-containing protein</fullName>
    </recommendedName>
</protein>
<evidence type="ECO:0000313" key="3">
    <source>
        <dbReference type="Proteomes" id="UP000282574"/>
    </source>
</evidence>
<dbReference type="InterPro" id="IPR008538">
    <property type="entry name" value="Uma2"/>
</dbReference>
<sequence length="192" mass="21835">MTVTTAKWTLEDYHRMIEVGLLEDRHVELLNGEIVEMPPESPEHAYLGDEVGKYLRDLLGDRAQVRAGHPVTLPNDSEPEPDLAIVKPLGQTYRQHHPYAEDIFWLIEYANTSLNKDLDAKRKTYAVAEIQEYWVVDLKHRQLKVFRTPCEGDYTLEKTLIAGEISPIAFPDVIISVQLLFGGCNPIADPLI</sequence>
<gene>
    <name evidence="2" type="ORF">DSM107010_00940</name>
</gene>
<comment type="caution">
    <text evidence="2">The sequence shown here is derived from an EMBL/GenBank/DDBJ whole genome shotgun (WGS) entry which is preliminary data.</text>
</comment>
<dbReference type="EMBL" id="RSCK01000001">
    <property type="protein sequence ID" value="RUT14548.1"/>
    <property type="molecule type" value="Genomic_DNA"/>
</dbReference>
<evidence type="ECO:0000259" key="1">
    <source>
        <dbReference type="Pfam" id="PF05685"/>
    </source>
</evidence>
<dbReference type="InterPro" id="IPR012296">
    <property type="entry name" value="Nuclease_put_TT1808"/>
</dbReference>
<dbReference type="SUPFAM" id="SSF52980">
    <property type="entry name" value="Restriction endonuclease-like"/>
    <property type="match status" value="1"/>
</dbReference>
<evidence type="ECO:0000313" key="2">
    <source>
        <dbReference type="EMBL" id="RUT14548.1"/>
    </source>
</evidence>
<organism evidence="2 3">
    <name type="scientific">Chroococcidiopsis cubana SAG 39.79</name>
    <dbReference type="NCBI Taxonomy" id="388085"/>
    <lineage>
        <taxon>Bacteria</taxon>
        <taxon>Bacillati</taxon>
        <taxon>Cyanobacteriota</taxon>
        <taxon>Cyanophyceae</taxon>
        <taxon>Chroococcidiopsidales</taxon>
        <taxon>Chroococcidiopsidaceae</taxon>
        <taxon>Chroococcidiopsis</taxon>
    </lineage>
</organism>
<dbReference type="PANTHER" id="PTHR35400:SF1">
    <property type="entry name" value="SLR1083 PROTEIN"/>
    <property type="match status" value="1"/>
</dbReference>
<dbReference type="Gene3D" id="3.90.1570.10">
    <property type="entry name" value="tt1808, chain A"/>
    <property type="match status" value="1"/>
</dbReference>
<dbReference type="AlphaFoldDB" id="A0AB37USV5"/>
<dbReference type="Proteomes" id="UP000282574">
    <property type="component" value="Unassembled WGS sequence"/>
</dbReference>
<dbReference type="InterPro" id="IPR011335">
    <property type="entry name" value="Restrct_endonuc-II-like"/>
</dbReference>